<sequence>MAVNVYHTSATADNLSRHEILAWLNESLQCNFTKIEELCSGAAYCQFMDMLFPGCLHLKRVKFNTNLEHEGINNYKLLQGGFTKMGVDKIIPVERLVKGRFQDNFEFVQWFKKFFDANFDGHDYDALAARGGEVLGYGAKKGNAMMKAPSAKVSSGRPVGRAAPRASPQVQRTSPGMMSRAMPAKTMNHQAAAGDAHQKNEELTAQLKELRVTVDGLEKERDFYFGKLRDIEVICQENESDDVPVLKNIMDILYATEA</sequence>
<accession>A0AAD9P3S2</accession>
<evidence type="ECO:0000313" key="16">
    <source>
        <dbReference type="EMBL" id="KAK2187524.1"/>
    </source>
</evidence>
<dbReference type="GO" id="GO:0051301">
    <property type="term" value="P:cell division"/>
    <property type="evidence" value="ECO:0007669"/>
    <property type="project" value="UniProtKB-KW"/>
</dbReference>
<evidence type="ECO:0000256" key="7">
    <source>
        <dbReference type="ARBA" id="ARBA00022701"/>
    </source>
</evidence>
<gene>
    <name evidence="16" type="ORF">NP493_163g05000</name>
</gene>
<dbReference type="Gene3D" id="1.10.418.10">
    <property type="entry name" value="Calponin-like domain"/>
    <property type="match status" value="1"/>
</dbReference>
<feature type="domain" description="EB1 C-terminal" evidence="15">
    <location>
        <begin position="192"/>
        <end position="258"/>
    </location>
</feature>
<dbReference type="GO" id="GO:0000922">
    <property type="term" value="C:spindle pole"/>
    <property type="evidence" value="ECO:0007669"/>
    <property type="project" value="UniProtKB-SubCell"/>
</dbReference>
<dbReference type="AlphaFoldDB" id="A0AAD9P3S2"/>
<keyword evidence="10" id="KW-0131">Cell cycle</keyword>
<evidence type="ECO:0000259" key="15">
    <source>
        <dbReference type="PROSITE" id="PS51230"/>
    </source>
</evidence>
<dbReference type="EMBL" id="JAODUO010000163">
    <property type="protein sequence ID" value="KAK2187524.1"/>
    <property type="molecule type" value="Genomic_DNA"/>
</dbReference>
<dbReference type="InterPro" id="IPR027328">
    <property type="entry name" value="MAPRE"/>
</dbReference>
<dbReference type="InterPro" id="IPR036872">
    <property type="entry name" value="CH_dom_sf"/>
</dbReference>
<evidence type="ECO:0000256" key="11">
    <source>
        <dbReference type="PROSITE-ProRule" id="PRU00576"/>
    </source>
</evidence>
<evidence type="ECO:0000256" key="9">
    <source>
        <dbReference type="ARBA" id="ARBA00023212"/>
    </source>
</evidence>
<dbReference type="Pfam" id="PF00307">
    <property type="entry name" value="CH"/>
    <property type="match status" value="1"/>
</dbReference>
<keyword evidence="7 11" id="KW-0493">Microtubule</keyword>
<evidence type="ECO:0000256" key="6">
    <source>
        <dbReference type="ARBA" id="ARBA00022618"/>
    </source>
</evidence>
<evidence type="ECO:0000256" key="10">
    <source>
        <dbReference type="ARBA" id="ARBA00023306"/>
    </source>
</evidence>
<evidence type="ECO:0000256" key="1">
    <source>
        <dbReference type="ARBA" id="ARBA00004300"/>
    </source>
</evidence>
<evidence type="ECO:0000259" key="14">
    <source>
        <dbReference type="PROSITE" id="PS50021"/>
    </source>
</evidence>
<comment type="caution">
    <text evidence="16">The sequence shown here is derived from an EMBL/GenBank/DDBJ whole genome shotgun (WGS) entry which is preliminary data.</text>
</comment>
<keyword evidence="12" id="KW-0175">Coiled coil</keyword>
<dbReference type="Gene3D" id="1.20.5.1430">
    <property type="match status" value="1"/>
</dbReference>
<name>A0AAD9P3S2_RIDPI</name>
<comment type="similarity">
    <text evidence="3">Belongs to the MAPRE family.</text>
</comment>
<reference evidence="16" key="1">
    <citation type="journal article" date="2023" name="Mol. Biol. Evol.">
        <title>Third-Generation Sequencing Reveals the Adaptive Role of the Epigenome in Three Deep-Sea Polychaetes.</title>
        <authorList>
            <person name="Perez M."/>
            <person name="Aroh O."/>
            <person name="Sun Y."/>
            <person name="Lan Y."/>
            <person name="Juniper S.K."/>
            <person name="Young C.R."/>
            <person name="Angers B."/>
            <person name="Qian P.Y."/>
        </authorList>
    </citation>
    <scope>NUCLEOTIDE SEQUENCE</scope>
    <source>
        <strain evidence="16">R07B-5</strain>
    </source>
</reference>
<evidence type="ECO:0000256" key="5">
    <source>
        <dbReference type="ARBA" id="ARBA00022490"/>
    </source>
</evidence>
<evidence type="ECO:0000256" key="2">
    <source>
        <dbReference type="ARBA" id="ARBA00004647"/>
    </source>
</evidence>
<keyword evidence="17" id="KW-1185">Reference proteome</keyword>
<evidence type="ECO:0000256" key="13">
    <source>
        <dbReference type="SAM" id="MobiDB-lite"/>
    </source>
</evidence>
<evidence type="ECO:0000313" key="17">
    <source>
        <dbReference type="Proteomes" id="UP001209878"/>
    </source>
</evidence>
<evidence type="ECO:0000256" key="8">
    <source>
        <dbReference type="ARBA" id="ARBA00022776"/>
    </source>
</evidence>
<feature type="domain" description="Calponin-homology (CH)" evidence="14">
    <location>
        <begin position="14"/>
        <end position="116"/>
    </location>
</feature>
<dbReference type="Proteomes" id="UP001209878">
    <property type="component" value="Unassembled WGS sequence"/>
</dbReference>
<dbReference type="InterPro" id="IPR036133">
    <property type="entry name" value="EB1_C_sf"/>
</dbReference>
<dbReference type="SUPFAM" id="SSF140612">
    <property type="entry name" value="EB1 dimerisation domain-like"/>
    <property type="match status" value="1"/>
</dbReference>
<feature type="coiled-coil region" evidence="12">
    <location>
        <begin position="193"/>
        <end position="220"/>
    </location>
</feature>
<dbReference type="InterPro" id="IPR001715">
    <property type="entry name" value="CH_dom"/>
</dbReference>
<keyword evidence="6" id="KW-0132">Cell division</keyword>
<proteinExistence type="inferred from homology"/>
<comment type="subcellular location">
    <subcellularLocation>
        <location evidence="1">Cytoplasm</location>
        <location evidence="1">Cytoskeleton</location>
        <location evidence="1">Microtubule organizing center</location>
        <location evidence="1">Centrosome</location>
    </subcellularLocation>
    <subcellularLocation>
        <location evidence="2">Cytoplasm</location>
        <location evidence="2">Cytoskeleton</location>
        <location evidence="2">Spindle pole</location>
    </subcellularLocation>
</comment>
<evidence type="ECO:0000256" key="4">
    <source>
        <dbReference type="ARBA" id="ARBA00019567"/>
    </source>
</evidence>
<keyword evidence="8" id="KW-0498">Mitosis</keyword>
<dbReference type="GO" id="GO:0051010">
    <property type="term" value="F:microtubule plus-end binding"/>
    <property type="evidence" value="ECO:0007669"/>
    <property type="project" value="UniProtKB-ARBA"/>
</dbReference>
<dbReference type="InterPro" id="IPR004953">
    <property type="entry name" value="EB1_C"/>
</dbReference>
<feature type="region of interest" description="Disordered" evidence="13">
    <location>
        <begin position="149"/>
        <end position="176"/>
    </location>
</feature>
<dbReference type="Pfam" id="PF03271">
    <property type="entry name" value="EB1"/>
    <property type="match status" value="1"/>
</dbReference>
<dbReference type="PANTHER" id="PTHR10623">
    <property type="entry name" value="MICROTUBULE-ASSOCIATED PROTEIN RP/EB FAMILY MEMBER"/>
    <property type="match status" value="1"/>
</dbReference>
<dbReference type="GO" id="GO:0005813">
    <property type="term" value="C:centrosome"/>
    <property type="evidence" value="ECO:0007669"/>
    <property type="project" value="UniProtKB-SubCell"/>
</dbReference>
<keyword evidence="9" id="KW-0206">Cytoskeleton</keyword>
<protein>
    <recommendedName>
        <fullName evidence="4">Microtubule-associated protein RP/EB family member 1</fullName>
    </recommendedName>
</protein>
<dbReference type="FunFam" id="1.10.418.10:FF:000007">
    <property type="entry name" value="Microtubule-associated protein, RP/EB family, member 2"/>
    <property type="match status" value="1"/>
</dbReference>
<evidence type="ECO:0000256" key="3">
    <source>
        <dbReference type="ARBA" id="ARBA00010729"/>
    </source>
</evidence>
<dbReference type="GO" id="GO:0005874">
    <property type="term" value="C:microtubule"/>
    <property type="evidence" value="ECO:0007669"/>
    <property type="project" value="UniProtKB-KW"/>
</dbReference>
<keyword evidence="5" id="KW-0963">Cytoplasm</keyword>
<dbReference type="PROSITE" id="PS50021">
    <property type="entry name" value="CH"/>
    <property type="match status" value="1"/>
</dbReference>
<dbReference type="FunFam" id="1.20.5.1430:FF:000001">
    <property type="entry name" value="microtubule-associated protein RP/EB family member 1"/>
    <property type="match status" value="1"/>
</dbReference>
<evidence type="ECO:0000256" key="12">
    <source>
        <dbReference type="SAM" id="Coils"/>
    </source>
</evidence>
<dbReference type="SUPFAM" id="SSF47576">
    <property type="entry name" value="Calponin-homology domain, CH-domain"/>
    <property type="match status" value="1"/>
</dbReference>
<organism evidence="16 17">
    <name type="scientific">Ridgeia piscesae</name>
    <name type="common">Tubeworm</name>
    <dbReference type="NCBI Taxonomy" id="27915"/>
    <lineage>
        <taxon>Eukaryota</taxon>
        <taxon>Metazoa</taxon>
        <taxon>Spiralia</taxon>
        <taxon>Lophotrochozoa</taxon>
        <taxon>Annelida</taxon>
        <taxon>Polychaeta</taxon>
        <taxon>Sedentaria</taxon>
        <taxon>Canalipalpata</taxon>
        <taxon>Sabellida</taxon>
        <taxon>Siboglinidae</taxon>
        <taxon>Ridgeia</taxon>
    </lineage>
</organism>
<dbReference type="PROSITE" id="PS51230">
    <property type="entry name" value="EB1_C"/>
    <property type="match status" value="1"/>
</dbReference>